<organism evidence="1">
    <name type="scientific">Neobodo designis</name>
    <name type="common">Flagellated protozoan</name>
    <name type="synonym">Bodo designis</name>
    <dbReference type="NCBI Taxonomy" id="312471"/>
    <lineage>
        <taxon>Eukaryota</taxon>
        <taxon>Discoba</taxon>
        <taxon>Euglenozoa</taxon>
        <taxon>Kinetoplastea</taxon>
        <taxon>Metakinetoplastina</taxon>
        <taxon>Neobodonida</taxon>
        <taxon>Neobodo</taxon>
    </lineage>
</organism>
<dbReference type="EMBL" id="HBGF01048535">
    <property type="protein sequence ID" value="CAD9150257.1"/>
    <property type="molecule type" value="Transcribed_RNA"/>
</dbReference>
<sequence>MAQWINRISGAQPIFFAKQPYYLKHMPGNPAFGLVHDGTSTKYGQGFTVKKMSWLYRFRYNITHRGATPQYLRNPGGKWAHWLEVSAVRKGIAGITNHEAQPHVICAIIVSAFASWQILRYIMFHPELSLYFIAMYPTKVWLTQHRYNGVHPMDKPVFRWTQRAPEFYWYDPYRDLIKMGVLANDPYSDYMKSIGRERDLTLYMDEKGWGEGGQGKIVDLLPYEWRKKPQAGH</sequence>
<name>A0A7S1QWE0_NEODS</name>
<dbReference type="AlphaFoldDB" id="A0A7S1QWE0"/>
<protein>
    <submittedName>
        <fullName evidence="1">Uncharacterized protein</fullName>
    </submittedName>
</protein>
<reference evidence="1" key="1">
    <citation type="submission" date="2021-01" db="EMBL/GenBank/DDBJ databases">
        <authorList>
            <person name="Corre E."/>
            <person name="Pelletier E."/>
            <person name="Niang G."/>
            <person name="Scheremetjew M."/>
            <person name="Finn R."/>
            <person name="Kale V."/>
            <person name="Holt S."/>
            <person name="Cochrane G."/>
            <person name="Meng A."/>
            <person name="Brown T."/>
            <person name="Cohen L."/>
        </authorList>
    </citation>
    <scope>NUCLEOTIDE SEQUENCE</scope>
    <source>
        <strain evidence="1">CCAP 1951/1</strain>
    </source>
</reference>
<accession>A0A7S1QWE0</accession>
<proteinExistence type="predicted"/>
<gene>
    <name evidence="1" type="ORF">NDES1114_LOCUS32425</name>
</gene>
<evidence type="ECO:0000313" key="1">
    <source>
        <dbReference type="EMBL" id="CAD9150257.1"/>
    </source>
</evidence>